<sequence length="80" mass="8901">MKMKINKNVSNSLLSMSLPPVVHTTSSTIAGPVVFLMFLLPGRTSSKLQRTDHLYSSHCPKFRRALVHSTIPFHLTTSAH</sequence>
<evidence type="ECO:0000313" key="2">
    <source>
        <dbReference type="EMBL" id="KAF2185981.1"/>
    </source>
</evidence>
<name>A0A6A6E229_9PEZI</name>
<gene>
    <name evidence="2" type="ORF">K469DRAFT_152636</name>
</gene>
<keyword evidence="1" id="KW-1133">Transmembrane helix</keyword>
<organism evidence="2 3">
    <name type="scientific">Zopfia rhizophila CBS 207.26</name>
    <dbReference type="NCBI Taxonomy" id="1314779"/>
    <lineage>
        <taxon>Eukaryota</taxon>
        <taxon>Fungi</taxon>
        <taxon>Dikarya</taxon>
        <taxon>Ascomycota</taxon>
        <taxon>Pezizomycotina</taxon>
        <taxon>Dothideomycetes</taxon>
        <taxon>Dothideomycetes incertae sedis</taxon>
        <taxon>Zopfiaceae</taxon>
        <taxon>Zopfia</taxon>
    </lineage>
</organism>
<dbReference type="EMBL" id="ML994631">
    <property type="protein sequence ID" value="KAF2185981.1"/>
    <property type="molecule type" value="Genomic_DNA"/>
</dbReference>
<protein>
    <submittedName>
        <fullName evidence="2">Uncharacterized protein</fullName>
    </submittedName>
</protein>
<evidence type="ECO:0000313" key="3">
    <source>
        <dbReference type="Proteomes" id="UP000800200"/>
    </source>
</evidence>
<dbReference type="AlphaFoldDB" id="A0A6A6E229"/>
<dbReference type="Proteomes" id="UP000800200">
    <property type="component" value="Unassembled WGS sequence"/>
</dbReference>
<evidence type="ECO:0000256" key="1">
    <source>
        <dbReference type="SAM" id="Phobius"/>
    </source>
</evidence>
<proteinExistence type="predicted"/>
<feature type="transmembrane region" description="Helical" evidence="1">
    <location>
        <begin position="20"/>
        <end position="40"/>
    </location>
</feature>
<keyword evidence="1" id="KW-0472">Membrane</keyword>
<accession>A0A6A6E229</accession>
<keyword evidence="3" id="KW-1185">Reference proteome</keyword>
<keyword evidence="1" id="KW-0812">Transmembrane</keyword>
<reference evidence="2" key="1">
    <citation type="journal article" date="2020" name="Stud. Mycol.">
        <title>101 Dothideomycetes genomes: a test case for predicting lifestyles and emergence of pathogens.</title>
        <authorList>
            <person name="Haridas S."/>
            <person name="Albert R."/>
            <person name="Binder M."/>
            <person name="Bloem J."/>
            <person name="Labutti K."/>
            <person name="Salamov A."/>
            <person name="Andreopoulos B."/>
            <person name="Baker S."/>
            <person name="Barry K."/>
            <person name="Bills G."/>
            <person name="Bluhm B."/>
            <person name="Cannon C."/>
            <person name="Castanera R."/>
            <person name="Culley D."/>
            <person name="Daum C."/>
            <person name="Ezra D."/>
            <person name="Gonzalez J."/>
            <person name="Henrissat B."/>
            <person name="Kuo A."/>
            <person name="Liang C."/>
            <person name="Lipzen A."/>
            <person name="Lutzoni F."/>
            <person name="Magnuson J."/>
            <person name="Mondo S."/>
            <person name="Nolan M."/>
            <person name="Ohm R."/>
            <person name="Pangilinan J."/>
            <person name="Park H.-J."/>
            <person name="Ramirez L."/>
            <person name="Alfaro M."/>
            <person name="Sun H."/>
            <person name="Tritt A."/>
            <person name="Yoshinaga Y."/>
            <person name="Zwiers L.-H."/>
            <person name="Turgeon B."/>
            <person name="Goodwin S."/>
            <person name="Spatafora J."/>
            <person name="Crous P."/>
            <person name="Grigoriev I."/>
        </authorList>
    </citation>
    <scope>NUCLEOTIDE SEQUENCE</scope>
    <source>
        <strain evidence="2">CBS 207.26</strain>
    </source>
</reference>